<keyword evidence="3" id="KW-1185">Reference proteome</keyword>
<protein>
    <submittedName>
        <fullName evidence="2">Uncharacterized protein</fullName>
    </submittedName>
</protein>
<dbReference type="Proteomes" id="UP000593567">
    <property type="component" value="Unassembled WGS sequence"/>
</dbReference>
<evidence type="ECO:0000313" key="3">
    <source>
        <dbReference type="Proteomes" id="UP000593567"/>
    </source>
</evidence>
<keyword evidence="1" id="KW-0812">Transmembrane</keyword>
<dbReference type="EMBL" id="VXIV02001839">
    <property type="protein sequence ID" value="KAF6029242.1"/>
    <property type="molecule type" value="Genomic_DNA"/>
</dbReference>
<sequence length="383" mass="43758">MHCCIAFLIFISSRLKNFDADESTIEVRLTDIFSPLNGSVYLFNIIVIERNEFLPQSYIEGTITDNLTTWAAAQDYPYWPPYLIHDRCQLFTGSGCPDVITGALHAEFQVGIKKRAYSAKDPIFRGDNVHMNMEEAIGLEDVVVTNDNLFQWIEPGHRQSSVIGENNGRAVDYLIGSQTCDRKLKSQYCNGKLKYSADYCIKLRAYTKDQYIDSGCAQAIEDLSSLIVQWDRVRLIPFLISLVPFIIVVTVMLGAILQLDGTHFGSSDSKSKSIQKRHQKIRTKWKNTIFKAYDAALTTDNDPTVNLLAVASSQNFNSSTISKNSGDKRKRRLERKCSYFERNRNWFERMRRESFAKTFSRISLNEIDADEPFDPDEVIEVSK</sequence>
<evidence type="ECO:0000313" key="2">
    <source>
        <dbReference type="EMBL" id="KAF6029242.1"/>
    </source>
</evidence>
<keyword evidence="1" id="KW-0472">Membrane</keyword>
<keyword evidence="1" id="KW-1133">Transmembrane helix</keyword>
<name>A0A7J7JSB5_BUGNE</name>
<reference evidence="2" key="1">
    <citation type="submission" date="2020-06" db="EMBL/GenBank/DDBJ databases">
        <title>Draft genome of Bugula neritina, a colonial animal packing powerful symbionts and potential medicines.</title>
        <authorList>
            <person name="Rayko M."/>
        </authorList>
    </citation>
    <scope>NUCLEOTIDE SEQUENCE [LARGE SCALE GENOMIC DNA]</scope>
    <source>
        <strain evidence="2">Kwan_BN1</strain>
    </source>
</reference>
<proteinExistence type="predicted"/>
<organism evidence="2 3">
    <name type="scientific">Bugula neritina</name>
    <name type="common">Brown bryozoan</name>
    <name type="synonym">Sertularia neritina</name>
    <dbReference type="NCBI Taxonomy" id="10212"/>
    <lineage>
        <taxon>Eukaryota</taxon>
        <taxon>Metazoa</taxon>
        <taxon>Spiralia</taxon>
        <taxon>Lophotrochozoa</taxon>
        <taxon>Bryozoa</taxon>
        <taxon>Gymnolaemata</taxon>
        <taxon>Cheilostomatida</taxon>
        <taxon>Flustrina</taxon>
        <taxon>Buguloidea</taxon>
        <taxon>Bugulidae</taxon>
        <taxon>Bugula</taxon>
    </lineage>
</organism>
<dbReference type="OrthoDB" id="8609993at2759"/>
<gene>
    <name evidence="2" type="ORF">EB796_012454</name>
</gene>
<feature type="transmembrane region" description="Helical" evidence="1">
    <location>
        <begin position="235"/>
        <end position="257"/>
    </location>
</feature>
<evidence type="ECO:0000256" key="1">
    <source>
        <dbReference type="SAM" id="Phobius"/>
    </source>
</evidence>
<dbReference type="AlphaFoldDB" id="A0A7J7JSB5"/>
<comment type="caution">
    <text evidence="2">The sequence shown here is derived from an EMBL/GenBank/DDBJ whole genome shotgun (WGS) entry which is preliminary data.</text>
</comment>
<accession>A0A7J7JSB5</accession>